<name>A0A1H1ZLH9_9PSED</name>
<protein>
    <recommendedName>
        <fullName evidence="3">Polyketide cyclase</fullName>
    </recommendedName>
</protein>
<dbReference type="EMBL" id="LT629777">
    <property type="protein sequence ID" value="SDT34588.1"/>
    <property type="molecule type" value="Genomic_DNA"/>
</dbReference>
<evidence type="ECO:0008006" key="3">
    <source>
        <dbReference type="Google" id="ProtNLM"/>
    </source>
</evidence>
<keyword evidence="2" id="KW-1185">Reference proteome</keyword>
<dbReference type="Gene3D" id="3.10.450.50">
    <property type="match status" value="1"/>
</dbReference>
<gene>
    <name evidence="1" type="ORF">SAMN05216598_5162</name>
</gene>
<dbReference type="GeneID" id="300210017"/>
<dbReference type="InterPro" id="IPR032710">
    <property type="entry name" value="NTF2-like_dom_sf"/>
</dbReference>
<accession>A0A1H1ZLH9</accession>
<evidence type="ECO:0000313" key="1">
    <source>
        <dbReference type="EMBL" id="SDT34588.1"/>
    </source>
</evidence>
<reference evidence="2" key="1">
    <citation type="submission" date="2016-10" db="EMBL/GenBank/DDBJ databases">
        <authorList>
            <person name="Varghese N."/>
            <person name="Submissions S."/>
        </authorList>
    </citation>
    <scope>NUCLEOTIDE SEQUENCE [LARGE SCALE GENOMIC DNA]</scope>
    <source>
        <strain evidence="2">ATCC 23835</strain>
    </source>
</reference>
<dbReference type="AlphaFoldDB" id="A0A1H1ZLH9"/>
<sequence length="109" mass="11899">MSGLNLFDPIAAYFAADTQGPDAVAHCFTRQGVVKDKGLTHTGREAIKAWKVESSTLYTCTTQLRSVEQVDGVHVVCASVTGNFPGSPIDLNFLFRLERDLIARLEITV</sequence>
<organism evidence="1 2">
    <name type="scientific">Pseudomonas asplenii</name>
    <dbReference type="NCBI Taxonomy" id="53407"/>
    <lineage>
        <taxon>Bacteria</taxon>
        <taxon>Pseudomonadati</taxon>
        <taxon>Pseudomonadota</taxon>
        <taxon>Gammaproteobacteria</taxon>
        <taxon>Pseudomonadales</taxon>
        <taxon>Pseudomonadaceae</taxon>
        <taxon>Pseudomonas</taxon>
    </lineage>
</organism>
<dbReference type="RefSeq" id="WP_090210082.1">
    <property type="nucleotide sequence ID" value="NZ_CP162519.1"/>
</dbReference>
<proteinExistence type="predicted"/>
<dbReference type="SUPFAM" id="SSF54427">
    <property type="entry name" value="NTF2-like"/>
    <property type="match status" value="1"/>
</dbReference>
<evidence type="ECO:0000313" key="2">
    <source>
        <dbReference type="Proteomes" id="UP000199524"/>
    </source>
</evidence>
<dbReference type="Proteomes" id="UP000199524">
    <property type="component" value="Chromosome I"/>
</dbReference>